<dbReference type="GO" id="GO:0005737">
    <property type="term" value="C:cytoplasm"/>
    <property type="evidence" value="ECO:0007669"/>
    <property type="project" value="UniProtKB-SubCell"/>
</dbReference>
<dbReference type="GO" id="GO:0016887">
    <property type="term" value="F:ATP hydrolysis activity"/>
    <property type="evidence" value="ECO:0007669"/>
    <property type="project" value="InterPro"/>
</dbReference>
<dbReference type="InterPro" id="IPR040627">
    <property type="entry name" value="T3SS_ATPase_C"/>
</dbReference>
<dbReference type="GO" id="GO:0030257">
    <property type="term" value="C:type III protein secretion system complex"/>
    <property type="evidence" value="ECO:0007669"/>
    <property type="project" value="InterPro"/>
</dbReference>
<evidence type="ECO:0000256" key="6">
    <source>
        <dbReference type="ARBA" id="ARBA00022490"/>
    </source>
</evidence>
<dbReference type="Pfam" id="PF00006">
    <property type="entry name" value="ATP-synt_ab"/>
    <property type="match status" value="1"/>
</dbReference>
<evidence type="ECO:0000256" key="3">
    <source>
        <dbReference type="ARBA" id="ARBA00012473"/>
    </source>
</evidence>
<dbReference type="AlphaFoldDB" id="A0A9Q3LM86"/>
<dbReference type="EMBL" id="QGBI01000004">
    <property type="protein sequence ID" value="MBX3889378.1"/>
    <property type="molecule type" value="Genomic_DNA"/>
</dbReference>
<dbReference type="InterPro" id="IPR003593">
    <property type="entry name" value="AAA+_ATPase"/>
</dbReference>
<dbReference type="GO" id="GO:0045259">
    <property type="term" value="C:proton-transporting ATP synthase complex"/>
    <property type="evidence" value="ECO:0007669"/>
    <property type="project" value="UniProtKB-KW"/>
</dbReference>
<proteinExistence type="inferred from homology"/>
<dbReference type="GO" id="GO:0030254">
    <property type="term" value="P:protein secretion by the type III secretion system"/>
    <property type="evidence" value="ECO:0007669"/>
    <property type="project" value="InterPro"/>
</dbReference>
<keyword evidence="7" id="KW-0547">Nucleotide-binding</keyword>
<dbReference type="GO" id="GO:0071973">
    <property type="term" value="P:bacterial-type flagellum-dependent cell motility"/>
    <property type="evidence" value="ECO:0007669"/>
    <property type="project" value="InterPro"/>
</dbReference>
<evidence type="ECO:0000256" key="14">
    <source>
        <dbReference type="ARBA" id="ARBA00023136"/>
    </source>
</evidence>
<dbReference type="SMART" id="SM00382">
    <property type="entry name" value="AAA"/>
    <property type="match status" value="1"/>
</dbReference>
<dbReference type="PROSITE" id="PS00152">
    <property type="entry name" value="ATPASE_ALPHA_BETA"/>
    <property type="match status" value="1"/>
</dbReference>
<evidence type="ECO:0000256" key="2">
    <source>
        <dbReference type="ARBA" id="ARBA00008936"/>
    </source>
</evidence>
<dbReference type="InterPro" id="IPR000194">
    <property type="entry name" value="ATPase_F1/V1/A1_a/bsu_nucl-bd"/>
</dbReference>
<sequence length="486" mass="52226">MSPETVQPAAGVGHNAAANNPNVRMWRTHLQQTAQRARLARPVVTCGKLTRVAGLVMEAVGLKLPVGSACRVELPHGRHVLAEVVGFAEERAFLMPQTDLVGVVPGARVFPLEPQRLPVSSEDGADPTISHSKFLPVGPRLLGRVVDANGEPLDGKGPLGAHEDLAWGTLNPAPLNPLKRKPIEHVLDVGVRAINGLLTVGQGQRLGLFAGSGVGKSVLLGMMARYTQADVVVVGLIGERGREVKEFIDEILGDEGLARSAVVAAPADTSPLMRLQGAAYAHTIAEYFRDRGCNVLLIVDSLTRYAMAQREIALAIGEPPATKGYPPSAFAKLPALVERAGNGMVDANGRGGSITAFYTVLAEGDDQQDPIADAARAILDGHFVLSRKLAEQGHYPAIDIEQSISRVMSAIVPREQLDTARRFKQLYARYQRNRDLIAVGAYARGSDPVTDQAIARYPDMEAFLQQGMFENESREHTLEKMHGVLA</sequence>
<dbReference type="NCBIfam" id="TIGR01026">
    <property type="entry name" value="fliI_yscN"/>
    <property type="match status" value="1"/>
</dbReference>
<feature type="domain" description="AAA+ ATPase" evidence="19">
    <location>
        <begin position="202"/>
        <end position="389"/>
    </location>
</feature>
<dbReference type="InterPro" id="IPR005714">
    <property type="entry name" value="ATPase_T3SS_FliI/YscN"/>
</dbReference>
<keyword evidence="13" id="KW-0406">Ion transport</keyword>
<comment type="similarity">
    <text evidence="2">Belongs to the ATPase alpha/beta chains family.</text>
</comment>
<comment type="subcellular location">
    <subcellularLocation>
        <location evidence="1">Cytoplasm</location>
    </subcellularLocation>
</comment>
<dbReference type="EC" id="7.1.2.2" evidence="3"/>
<evidence type="ECO:0000256" key="9">
    <source>
        <dbReference type="ARBA" id="ARBA00022795"/>
    </source>
</evidence>
<name>A0A9Q3LM86_RALPI</name>
<keyword evidence="5" id="KW-0813">Transport</keyword>
<evidence type="ECO:0000256" key="1">
    <source>
        <dbReference type="ARBA" id="ARBA00004496"/>
    </source>
</evidence>
<dbReference type="Proteomes" id="UP001199322">
    <property type="component" value="Unassembled WGS sequence"/>
</dbReference>
<dbReference type="InterPro" id="IPR020005">
    <property type="entry name" value="FliI_clade1"/>
</dbReference>
<dbReference type="Pfam" id="PF02874">
    <property type="entry name" value="ATP-synt_ab_N"/>
    <property type="match status" value="1"/>
</dbReference>
<keyword evidence="11" id="KW-0653">Protein transport</keyword>
<dbReference type="NCBIfam" id="TIGR03496">
    <property type="entry name" value="FliI_clade1"/>
    <property type="match status" value="1"/>
</dbReference>
<reference evidence="20" key="1">
    <citation type="submission" date="2018-06" db="EMBL/GenBank/DDBJ databases">
        <authorList>
            <person name="O'Rourke A."/>
        </authorList>
    </citation>
    <scope>NUCLEOTIDE SEQUENCE</scope>
    <source>
        <strain evidence="20">132550021-3</strain>
    </source>
</reference>
<evidence type="ECO:0000256" key="13">
    <source>
        <dbReference type="ARBA" id="ARBA00023065"/>
    </source>
</evidence>
<evidence type="ECO:0000256" key="16">
    <source>
        <dbReference type="ARBA" id="ARBA00023225"/>
    </source>
</evidence>
<dbReference type="Pfam" id="PF18269">
    <property type="entry name" value="T3SS_ATPase_C"/>
    <property type="match status" value="1"/>
</dbReference>
<dbReference type="PANTHER" id="PTHR15184">
    <property type="entry name" value="ATP SYNTHASE"/>
    <property type="match status" value="1"/>
</dbReference>
<dbReference type="GO" id="GO:0008564">
    <property type="term" value="F:protein-exporting ATPase activity"/>
    <property type="evidence" value="ECO:0007669"/>
    <property type="project" value="UniProtKB-EC"/>
</dbReference>
<dbReference type="GO" id="GO:0046933">
    <property type="term" value="F:proton-transporting ATP synthase activity, rotational mechanism"/>
    <property type="evidence" value="ECO:0007669"/>
    <property type="project" value="TreeGrafter"/>
</dbReference>
<keyword evidence="9" id="KW-1005">Bacterial flagellum biogenesis</keyword>
<evidence type="ECO:0000256" key="12">
    <source>
        <dbReference type="ARBA" id="ARBA00022967"/>
    </source>
</evidence>
<dbReference type="InterPro" id="IPR020003">
    <property type="entry name" value="ATPase_a/bsu_AS"/>
</dbReference>
<keyword evidence="15" id="KW-0139">CF(1)</keyword>
<keyword evidence="17" id="KW-0066">ATP synthesis</keyword>
<evidence type="ECO:0000256" key="8">
    <source>
        <dbReference type="ARBA" id="ARBA00022781"/>
    </source>
</evidence>
<evidence type="ECO:0000256" key="18">
    <source>
        <dbReference type="ARBA" id="ARBA00034006"/>
    </source>
</evidence>
<evidence type="ECO:0000256" key="15">
    <source>
        <dbReference type="ARBA" id="ARBA00023196"/>
    </source>
</evidence>
<dbReference type="CDD" id="cd01136">
    <property type="entry name" value="ATPase_flagellum-secretory_path_III"/>
    <property type="match status" value="1"/>
</dbReference>
<keyword evidence="20" id="KW-0966">Cell projection</keyword>
<comment type="catalytic activity">
    <reaction evidence="18">
        <text>ATP + H2O + cellular proteinSide 1 = ADP + phosphate + cellular proteinSide 2.</text>
        <dbReference type="EC" id="7.4.2.8"/>
    </reaction>
</comment>
<evidence type="ECO:0000256" key="7">
    <source>
        <dbReference type="ARBA" id="ARBA00022741"/>
    </source>
</evidence>
<keyword evidence="12" id="KW-1278">Translocase</keyword>
<dbReference type="GO" id="GO:0044780">
    <property type="term" value="P:bacterial-type flagellum assembly"/>
    <property type="evidence" value="ECO:0007669"/>
    <property type="project" value="InterPro"/>
</dbReference>
<evidence type="ECO:0000256" key="10">
    <source>
        <dbReference type="ARBA" id="ARBA00022840"/>
    </source>
</evidence>
<dbReference type="Gene3D" id="3.40.50.12240">
    <property type="match status" value="1"/>
</dbReference>
<evidence type="ECO:0000313" key="21">
    <source>
        <dbReference type="Proteomes" id="UP001199322"/>
    </source>
</evidence>
<keyword evidence="20" id="KW-0969">Cilium</keyword>
<keyword evidence="14" id="KW-0472">Membrane</keyword>
<dbReference type="PANTHER" id="PTHR15184:SF81">
    <property type="entry name" value="FLAGELLUM-SPECIFIC ATP SYNTHASE"/>
    <property type="match status" value="1"/>
</dbReference>
<keyword evidence="6" id="KW-0963">Cytoplasm</keyword>
<keyword evidence="20" id="KW-0282">Flagellum</keyword>
<comment type="caution">
    <text evidence="20">The sequence shown here is derived from an EMBL/GenBank/DDBJ whole genome shotgun (WGS) entry which is preliminary data.</text>
</comment>
<dbReference type="InterPro" id="IPR004100">
    <property type="entry name" value="ATPase_F1/V1/A1_a/bsu_N"/>
</dbReference>
<evidence type="ECO:0000256" key="17">
    <source>
        <dbReference type="ARBA" id="ARBA00023310"/>
    </source>
</evidence>
<evidence type="ECO:0000256" key="5">
    <source>
        <dbReference type="ARBA" id="ARBA00022448"/>
    </source>
</evidence>
<evidence type="ECO:0000259" key="19">
    <source>
        <dbReference type="SMART" id="SM00382"/>
    </source>
</evidence>
<keyword evidence="8" id="KW-0375">Hydrogen ion transport</keyword>
<protein>
    <recommendedName>
        <fullName evidence="4">Flagellum-specific ATP synthase</fullName>
        <ecNumber evidence="3">7.1.2.2</ecNumber>
    </recommendedName>
</protein>
<dbReference type="FunFam" id="3.40.50.12240:FF:000002">
    <property type="entry name" value="Flagellum-specific ATP synthase FliI"/>
    <property type="match status" value="1"/>
</dbReference>
<keyword evidence="16" id="KW-1006">Bacterial flagellum protein export</keyword>
<organism evidence="20 21">
    <name type="scientific">Ralstonia pickettii</name>
    <name type="common">Burkholderia pickettii</name>
    <dbReference type="NCBI Taxonomy" id="329"/>
    <lineage>
        <taxon>Bacteria</taxon>
        <taxon>Pseudomonadati</taxon>
        <taxon>Pseudomonadota</taxon>
        <taxon>Betaproteobacteria</taxon>
        <taxon>Burkholderiales</taxon>
        <taxon>Burkholderiaceae</taxon>
        <taxon>Ralstonia</taxon>
    </lineage>
</organism>
<evidence type="ECO:0000313" key="20">
    <source>
        <dbReference type="EMBL" id="MBX3889378.1"/>
    </source>
</evidence>
<evidence type="ECO:0000256" key="4">
    <source>
        <dbReference type="ARBA" id="ARBA00020580"/>
    </source>
</evidence>
<dbReference type="RefSeq" id="WP_116575106.1">
    <property type="nucleotide sequence ID" value="NZ_JACBXL010000003.1"/>
</dbReference>
<dbReference type="GO" id="GO:0005524">
    <property type="term" value="F:ATP binding"/>
    <property type="evidence" value="ECO:0007669"/>
    <property type="project" value="UniProtKB-KW"/>
</dbReference>
<accession>A0A9Q3LM86</accession>
<evidence type="ECO:0000256" key="11">
    <source>
        <dbReference type="ARBA" id="ARBA00022927"/>
    </source>
</evidence>
<dbReference type="CDD" id="cd18117">
    <property type="entry name" value="ATP-synt_flagellum-secretory_path_III_N"/>
    <property type="match status" value="1"/>
</dbReference>
<gene>
    <name evidence="20" type="primary">fliI</name>
    <name evidence="20" type="ORF">DEE74_05820</name>
</gene>
<keyword evidence="10" id="KW-0067">ATP-binding</keyword>
<dbReference type="InterPro" id="IPR050053">
    <property type="entry name" value="ATPase_alpha/beta_chains"/>
</dbReference>
<dbReference type="SUPFAM" id="SSF52540">
    <property type="entry name" value="P-loop containing nucleoside triphosphate hydrolases"/>
    <property type="match status" value="1"/>
</dbReference>
<dbReference type="InterPro" id="IPR027417">
    <property type="entry name" value="P-loop_NTPase"/>
</dbReference>